<dbReference type="Proteomes" id="UP000887013">
    <property type="component" value="Unassembled WGS sequence"/>
</dbReference>
<accession>A0A8X6QNQ5</accession>
<dbReference type="EMBL" id="BMAW01033101">
    <property type="protein sequence ID" value="GFU28654.1"/>
    <property type="molecule type" value="Genomic_DNA"/>
</dbReference>
<feature type="non-terminal residue" evidence="1">
    <location>
        <position position="1"/>
    </location>
</feature>
<organism evidence="1 2">
    <name type="scientific">Nephila pilipes</name>
    <name type="common">Giant wood spider</name>
    <name type="synonym">Nephila maculata</name>
    <dbReference type="NCBI Taxonomy" id="299642"/>
    <lineage>
        <taxon>Eukaryota</taxon>
        <taxon>Metazoa</taxon>
        <taxon>Ecdysozoa</taxon>
        <taxon>Arthropoda</taxon>
        <taxon>Chelicerata</taxon>
        <taxon>Arachnida</taxon>
        <taxon>Araneae</taxon>
        <taxon>Araneomorphae</taxon>
        <taxon>Entelegynae</taxon>
        <taxon>Araneoidea</taxon>
        <taxon>Nephilidae</taxon>
        <taxon>Nephila</taxon>
    </lineage>
</organism>
<reference evidence="1" key="1">
    <citation type="submission" date="2020-08" db="EMBL/GenBank/DDBJ databases">
        <title>Multicomponent nature underlies the extraordinary mechanical properties of spider dragline silk.</title>
        <authorList>
            <person name="Kono N."/>
            <person name="Nakamura H."/>
            <person name="Mori M."/>
            <person name="Yoshida Y."/>
            <person name="Ohtoshi R."/>
            <person name="Malay A.D."/>
            <person name="Moran D.A.P."/>
            <person name="Tomita M."/>
            <person name="Numata K."/>
            <person name="Arakawa K."/>
        </authorList>
    </citation>
    <scope>NUCLEOTIDE SEQUENCE</scope>
</reference>
<comment type="caution">
    <text evidence="1">The sequence shown here is derived from an EMBL/GenBank/DDBJ whole genome shotgun (WGS) entry which is preliminary data.</text>
</comment>
<feature type="non-terminal residue" evidence="1">
    <location>
        <position position="40"/>
    </location>
</feature>
<protein>
    <submittedName>
        <fullName evidence="1">Uncharacterized protein</fullName>
    </submittedName>
</protein>
<sequence length="40" mass="4396">FTVPLEGPGIEDWVAGFLPRLGFSSGSWQKAVAYVPEEEE</sequence>
<proteinExistence type="predicted"/>
<evidence type="ECO:0000313" key="2">
    <source>
        <dbReference type="Proteomes" id="UP000887013"/>
    </source>
</evidence>
<name>A0A8X6QNQ5_NEPPI</name>
<gene>
    <name evidence="1" type="ORF">NPIL_573071</name>
</gene>
<dbReference type="AlphaFoldDB" id="A0A8X6QNQ5"/>
<keyword evidence="2" id="KW-1185">Reference proteome</keyword>
<evidence type="ECO:0000313" key="1">
    <source>
        <dbReference type="EMBL" id="GFU28654.1"/>
    </source>
</evidence>